<dbReference type="WBParaSite" id="NBR_0002227201-mRNA-1">
    <property type="protein sequence ID" value="NBR_0002227201-mRNA-1"/>
    <property type="gene ID" value="NBR_0002227201"/>
</dbReference>
<feature type="coiled-coil region" evidence="1">
    <location>
        <begin position="32"/>
        <end position="59"/>
    </location>
</feature>
<evidence type="ECO:0000313" key="5">
    <source>
        <dbReference type="WBParaSite" id="NBR_0000274501-mRNA-1"/>
    </source>
</evidence>
<reference evidence="5 6" key="1">
    <citation type="submission" date="2017-02" db="UniProtKB">
        <authorList>
            <consortium name="WormBaseParasite"/>
        </authorList>
    </citation>
    <scope>IDENTIFICATION</scope>
</reference>
<evidence type="ECO:0000313" key="3">
    <source>
        <dbReference type="EMBL" id="VDL86993.1"/>
    </source>
</evidence>
<name>A0A0N4XJP3_NIPBR</name>
<dbReference type="EMBL" id="UYSL01027694">
    <property type="protein sequence ID" value="VDL86993.1"/>
    <property type="molecule type" value="Genomic_DNA"/>
</dbReference>
<proteinExistence type="predicted"/>
<gene>
    <name evidence="3" type="ORF">NBR_LOCUS22273</name>
    <name evidence="2" type="ORF">NBR_LOCUS2746</name>
</gene>
<sequence>MNYEPQVYKVRTLPQPSARDEVNEDEDYDVLAAMIQDDIDEIDRKIRVLQDEYEYLLANEKYEERILEVDDLEKQESIIAELMQLEANAMATVKG</sequence>
<accession>A0A0N4XJP3</accession>
<reference evidence="2 4" key="2">
    <citation type="submission" date="2018-11" db="EMBL/GenBank/DDBJ databases">
        <authorList>
            <consortium name="Pathogen Informatics"/>
        </authorList>
    </citation>
    <scope>NUCLEOTIDE SEQUENCE [LARGE SCALE GENOMIC DNA]</scope>
</reference>
<protein>
    <submittedName>
        <fullName evidence="5 6">GTD-binding domain-containing protein</fullName>
    </submittedName>
</protein>
<keyword evidence="4" id="KW-1185">Reference proteome</keyword>
<evidence type="ECO:0000256" key="1">
    <source>
        <dbReference type="SAM" id="Coils"/>
    </source>
</evidence>
<dbReference type="WBParaSite" id="NBR_0000274501-mRNA-1">
    <property type="protein sequence ID" value="NBR_0000274501-mRNA-1"/>
    <property type="gene ID" value="NBR_0000274501"/>
</dbReference>
<dbReference type="Proteomes" id="UP000271162">
    <property type="component" value="Unassembled WGS sequence"/>
</dbReference>
<organism evidence="5">
    <name type="scientific">Nippostrongylus brasiliensis</name>
    <name type="common">Rat hookworm</name>
    <dbReference type="NCBI Taxonomy" id="27835"/>
    <lineage>
        <taxon>Eukaryota</taxon>
        <taxon>Metazoa</taxon>
        <taxon>Ecdysozoa</taxon>
        <taxon>Nematoda</taxon>
        <taxon>Chromadorea</taxon>
        <taxon>Rhabditida</taxon>
        <taxon>Rhabditina</taxon>
        <taxon>Rhabditomorpha</taxon>
        <taxon>Strongyloidea</taxon>
        <taxon>Heligmosomidae</taxon>
        <taxon>Nippostrongylus</taxon>
    </lineage>
</organism>
<dbReference type="EMBL" id="UYSL01003431">
    <property type="protein sequence ID" value="VDL66335.1"/>
    <property type="molecule type" value="Genomic_DNA"/>
</dbReference>
<evidence type="ECO:0000313" key="4">
    <source>
        <dbReference type="Proteomes" id="UP000271162"/>
    </source>
</evidence>
<dbReference type="AlphaFoldDB" id="A0A0N4XJP3"/>
<keyword evidence="1" id="KW-0175">Coiled coil</keyword>
<evidence type="ECO:0000313" key="2">
    <source>
        <dbReference type="EMBL" id="VDL66335.1"/>
    </source>
</evidence>
<evidence type="ECO:0000313" key="6">
    <source>
        <dbReference type="WBParaSite" id="NBR_0002227201-mRNA-1"/>
    </source>
</evidence>